<sequence length="113" mass="12657">MQNNNASVTINNTETQATIMPFLEIIESFWICLKFSGGRFKSDTEFVIRGYLELLKANLTLSKNISSRSWEKNSQVARIFGVHMQSVLKSQYIVATSSGGISSGFLVKFIDKP</sequence>
<organism evidence="1">
    <name type="scientific">marine sediment metagenome</name>
    <dbReference type="NCBI Taxonomy" id="412755"/>
    <lineage>
        <taxon>unclassified sequences</taxon>
        <taxon>metagenomes</taxon>
        <taxon>ecological metagenomes</taxon>
    </lineage>
</organism>
<dbReference type="EMBL" id="LAZR01009648">
    <property type="protein sequence ID" value="KKM71381.1"/>
    <property type="molecule type" value="Genomic_DNA"/>
</dbReference>
<reference evidence="1" key="1">
    <citation type="journal article" date="2015" name="Nature">
        <title>Complex archaea that bridge the gap between prokaryotes and eukaryotes.</title>
        <authorList>
            <person name="Spang A."/>
            <person name="Saw J.H."/>
            <person name="Jorgensen S.L."/>
            <person name="Zaremba-Niedzwiedzka K."/>
            <person name="Martijn J."/>
            <person name="Lind A.E."/>
            <person name="van Eijk R."/>
            <person name="Schleper C."/>
            <person name="Guy L."/>
            <person name="Ettema T.J."/>
        </authorList>
    </citation>
    <scope>NUCLEOTIDE SEQUENCE</scope>
</reference>
<protein>
    <submittedName>
        <fullName evidence="1">Uncharacterized protein</fullName>
    </submittedName>
</protein>
<dbReference type="AlphaFoldDB" id="A0A0F9K9Q7"/>
<gene>
    <name evidence="1" type="ORF">LCGC14_1431190</name>
</gene>
<accession>A0A0F9K9Q7</accession>
<proteinExistence type="predicted"/>
<comment type="caution">
    <text evidence="1">The sequence shown here is derived from an EMBL/GenBank/DDBJ whole genome shotgun (WGS) entry which is preliminary data.</text>
</comment>
<evidence type="ECO:0000313" key="1">
    <source>
        <dbReference type="EMBL" id="KKM71381.1"/>
    </source>
</evidence>
<name>A0A0F9K9Q7_9ZZZZ</name>